<evidence type="ECO:0000259" key="18">
    <source>
        <dbReference type="Pfam" id="PF00330"/>
    </source>
</evidence>
<comment type="cofactor">
    <cofactor evidence="17">
        <name>[4Fe-4S] cluster</name>
        <dbReference type="ChEBI" id="CHEBI:49883"/>
    </cofactor>
    <text evidence="17">Binds 1 [4Fe-4S] cluster per subunit.</text>
</comment>
<dbReference type="InterPro" id="IPR001030">
    <property type="entry name" value="Acoase/IPM_deHydtase_lsu_aba"/>
</dbReference>
<dbReference type="Gene3D" id="3.20.19.10">
    <property type="entry name" value="Aconitase, domain 4"/>
    <property type="match status" value="1"/>
</dbReference>
<dbReference type="EMBL" id="CP119942">
    <property type="protein sequence ID" value="WFD04516.1"/>
    <property type="molecule type" value="Genomic_DNA"/>
</dbReference>
<keyword evidence="12 17" id="KW-0496">Mitochondrion</keyword>
<dbReference type="PANTHER" id="PTHR43822:SF2">
    <property type="entry name" value="HOMOACONITASE, MITOCHONDRIAL"/>
    <property type="match status" value="1"/>
</dbReference>
<keyword evidence="21" id="KW-1185">Reference proteome</keyword>
<keyword evidence="13 17" id="KW-0457">Lysine biosynthesis</keyword>
<feature type="domain" description="Aconitase A/isopropylmalate dehydratase small subunit swivel" evidence="19">
    <location>
        <begin position="582"/>
        <end position="651"/>
    </location>
</feature>
<dbReference type="Proteomes" id="UP001214603">
    <property type="component" value="Chromosome 9"/>
</dbReference>
<evidence type="ECO:0000259" key="19">
    <source>
        <dbReference type="Pfam" id="PF00694"/>
    </source>
</evidence>
<evidence type="ECO:0000256" key="14">
    <source>
        <dbReference type="ARBA" id="ARBA00023239"/>
    </source>
</evidence>
<dbReference type="GO" id="GO:0019878">
    <property type="term" value="P:lysine biosynthetic process via aminoadipic acid"/>
    <property type="evidence" value="ECO:0007669"/>
    <property type="project" value="UniProtKB-UniRule"/>
</dbReference>
<comment type="function">
    <text evidence="1 17">Catalyzes the reversible hydration of cis-homoaconitate to (2R,3S)-homoisocitrate, a step in the alpha-aminoadipate pathway for lysine biosynthesis.</text>
</comment>
<evidence type="ECO:0000256" key="3">
    <source>
        <dbReference type="ARBA" id="ARBA00005106"/>
    </source>
</evidence>
<protein>
    <recommendedName>
        <fullName evidence="6 17">Homoaconitase, mitochondrial</fullName>
        <ecNumber evidence="5 17">4.2.1.36</ecNumber>
    </recommendedName>
    <alternativeName>
        <fullName evidence="16 17">Homoaconitate hydratase</fullName>
    </alternativeName>
</protein>
<evidence type="ECO:0000256" key="10">
    <source>
        <dbReference type="ARBA" id="ARBA00023004"/>
    </source>
</evidence>
<evidence type="ECO:0000256" key="13">
    <source>
        <dbReference type="ARBA" id="ARBA00023154"/>
    </source>
</evidence>
<dbReference type="InterPro" id="IPR015931">
    <property type="entry name" value="Acnase/IPM_dHydase_lsu_aba_1/3"/>
</dbReference>
<proteinExistence type="inferred from homology"/>
<keyword evidence="10 17" id="KW-0408">Iron</keyword>
<evidence type="ECO:0000256" key="17">
    <source>
        <dbReference type="RuleBase" id="RU362038"/>
    </source>
</evidence>
<comment type="subcellular location">
    <subcellularLocation>
        <location evidence="2 17">Mitochondrion</location>
    </subcellularLocation>
</comment>
<dbReference type="InterPro" id="IPR015928">
    <property type="entry name" value="Aconitase/3IPM_dehydase_swvl"/>
</dbReference>
<comment type="pathway">
    <text evidence="3 17">Amino-acid biosynthesis; L-lysine biosynthesis via AAA pathway; L-alpha-aminoadipate from 2-oxoglutarate: step 3/5.</text>
</comment>
<dbReference type="GO" id="GO:0046872">
    <property type="term" value="F:metal ion binding"/>
    <property type="evidence" value="ECO:0007669"/>
    <property type="project" value="UniProtKB-UniRule"/>
</dbReference>
<dbReference type="PANTHER" id="PTHR43822">
    <property type="entry name" value="HOMOACONITASE, MITOCHONDRIAL-RELATED"/>
    <property type="match status" value="1"/>
</dbReference>
<name>A0AAF0E2C7_9BASI</name>
<dbReference type="PRINTS" id="PR00415">
    <property type="entry name" value="ACONITASE"/>
</dbReference>
<dbReference type="GO" id="GO:0005739">
    <property type="term" value="C:mitochondrion"/>
    <property type="evidence" value="ECO:0007669"/>
    <property type="project" value="UniProtKB-SubCell"/>
</dbReference>
<evidence type="ECO:0000256" key="7">
    <source>
        <dbReference type="ARBA" id="ARBA00022605"/>
    </source>
</evidence>
<evidence type="ECO:0000256" key="16">
    <source>
        <dbReference type="ARBA" id="ARBA00032706"/>
    </source>
</evidence>
<dbReference type="InterPro" id="IPR000573">
    <property type="entry name" value="AconitaseA/IPMdHydase_ssu_swvl"/>
</dbReference>
<dbReference type="AlphaFoldDB" id="A0AAF0E2C7"/>
<dbReference type="SUPFAM" id="SSF53732">
    <property type="entry name" value="Aconitase iron-sulfur domain"/>
    <property type="match status" value="1"/>
</dbReference>
<dbReference type="GO" id="GO:0004409">
    <property type="term" value="F:homoaconitate hydratase activity"/>
    <property type="evidence" value="ECO:0007669"/>
    <property type="project" value="UniProtKB-UniRule"/>
</dbReference>
<keyword evidence="11 17" id="KW-0411">Iron-sulfur</keyword>
<evidence type="ECO:0000256" key="15">
    <source>
        <dbReference type="ARBA" id="ARBA00029338"/>
    </source>
</evidence>
<comment type="catalytic activity">
    <reaction evidence="15 17">
        <text>(2R,3S)-homoisocitrate = cis-homoaconitate + H2O</text>
        <dbReference type="Rhea" id="RHEA:15485"/>
        <dbReference type="ChEBI" id="CHEBI:15377"/>
        <dbReference type="ChEBI" id="CHEBI:15404"/>
        <dbReference type="ChEBI" id="CHEBI:58174"/>
        <dbReference type="EC" id="4.2.1.36"/>
    </reaction>
</comment>
<evidence type="ECO:0000256" key="9">
    <source>
        <dbReference type="ARBA" id="ARBA00022946"/>
    </source>
</evidence>
<dbReference type="Pfam" id="PF00694">
    <property type="entry name" value="Aconitase_C"/>
    <property type="match status" value="1"/>
</dbReference>
<dbReference type="InterPro" id="IPR004418">
    <property type="entry name" value="Homoaconitase_mito"/>
</dbReference>
<organism evidence="20 21">
    <name type="scientific">Malassezia obtusa</name>
    <dbReference type="NCBI Taxonomy" id="76774"/>
    <lineage>
        <taxon>Eukaryota</taxon>
        <taxon>Fungi</taxon>
        <taxon>Dikarya</taxon>
        <taxon>Basidiomycota</taxon>
        <taxon>Ustilaginomycotina</taxon>
        <taxon>Malasseziomycetes</taxon>
        <taxon>Malasseziales</taxon>
        <taxon>Malasseziaceae</taxon>
        <taxon>Malassezia</taxon>
    </lineage>
</organism>
<evidence type="ECO:0000256" key="2">
    <source>
        <dbReference type="ARBA" id="ARBA00004173"/>
    </source>
</evidence>
<evidence type="ECO:0000256" key="1">
    <source>
        <dbReference type="ARBA" id="ARBA00003422"/>
    </source>
</evidence>
<keyword evidence="7 17" id="KW-0028">Amino-acid biosynthesis</keyword>
<dbReference type="GO" id="GO:0051539">
    <property type="term" value="F:4 iron, 4 sulfur cluster binding"/>
    <property type="evidence" value="ECO:0007669"/>
    <property type="project" value="UniProtKB-UniRule"/>
</dbReference>
<keyword evidence="8 17" id="KW-0479">Metal-binding</keyword>
<dbReference type="PROSITE" id="PS01244">
    <property type="entry name" value="ACONITASE_2"/>
    <property type="match status" value="1"/>
</dbReference>
<keyword evidence="14 17" id="KW-0456">Lyase</keyword>
<dbReference type="InterPro" id="IPR050067">
    <property type="entry name" value="IPM_dehydratase_rel_enz"/>
</dbReference>
<dbReference type="InterPro" id="IPR036008">
    <property type="entry name" value="Aconitase_4Fe-4S_dom"/>
</dbReference>
<feature type="domain" description="Aconitase/3-isopropylmalate dehydratase large subunit alpha/beta/alpha" evidence="18">
    <location>
        <begin position="52"/>
        <end position="478"/>
    </location>
</feature>
<evidence type="ECO:0000256" key="12">
    <source>
        <dbReference type="ARBA" id="ARBA00023128"/>
    </source>
</evidence>
<evidence type="ECO:0000256" key="8">
    <source>
        <dbReference type="ARBA" id="ARBA00022723"/>
    </source>
</evidence>
<evidence type="ECO:0000313" key="20">
    <source>
        <dbReference type="EMBL" id="WFD04516.1"/>
    </source>
</evidence>
<reference evidence="20" key="1">
    <citation type="submission" date="2023-03" db="EMBL/GenBank/DDBJ databases">
        <title>Mating type loci evolution in Malassezia.</title>
        <authorList>
            <person name="Coelho M.A."/>
        </authorList>
    </citation>
    <scope>NUCLEOTIDE SEQUENCE</scope>
    <source>
        <strain evidence="20">CBS 7876</strain>
    </source>
</reference>
<evidence type="ECO:0000313" key="21">
    <source>
        <dbReference type="Proteomes" id="UP001214603"/>
    </source>
</evidence>
<evidence type="ECO:0000256" key="4">
    <source>
        <dbReference type="ARBA" id="ARBA00007185"/>
    </source>
</evidence>
<dbReference type="EC" id="4.2.1.36" evidence="5 17"/>
<accession>A0AAF0E2C7</accession>
<dbReference type="SUPFAM" id="SSF52016">
    <property type="entry name" value="LeuD/IlvD-like"/>
    <property type="match status" value="1"/>
</dbReference>
<dbReference type="Pfam" id="PF00330">
    <property type="entry name" value="Aconitase"/>
    <property type="match status" value="1"/>
</dbReference>
<sequence length="734" mass="77868">MLVGVQRMRRSATHRLLAAVRAHGARGLASSALRAAPQTYIEKVVQKYAVDWDPTVPVQSGDYVSIQPATVMTHDNTGPVISKFRSIGAKEVRNKDQVVFTLDHDVQNKSAKNLDKYSRIEKFAREQGVDFYPAGRGIGHQVLVEEGYAFPESLVVASDSHSNMYGGVGAVGTPIVRTDAAAIWATGKTWWQIPPMIKVELTGALRPGVTGKDVIVALCGYFNHDEVLNGAIEFTGSGVGALSVDERLAIANMTTEWGALAGVFPVDDTTLTWYEQLLRKMDKLHFSIGSAPKRSDTHPRLNWARLAELEKQRLVSDPDAVYAKHLRLDLSTLSPHVSGPNSVKVSTPLSELEAQNIAIQKAYLVSCVNSRASDIRAAAEVLRGRKVAPGVEFYLGAASSLAQKEAEASGDWGALLAAGARPLPAGCGPCIGLGVGLLQDGEVGISATNRNYKGRMGSPNALAYLASPAVVAASAAEGRICAPESLRPPTEPAAPTFSEVARPAAAAAGSAAAAPAATQLDSAFPASFRGPLIFAPQDNLNTDALYPGKYTYQDDITPERQAEVVMENYDPGFAGVVAQERARMQSEAHEAQTQPGVVLVSGYNFGTGSSREQAATALKYAGVPVVLAGSFSDVFKRNAINNGLICLQCPELVEDLTAAYAKNGARGSGGQKEGEISVLLEGADLRLDSATGTVELRRADGSVARYTTIPAGIGRSIQEIYVAGGMENWVAERL</sequence>
<evidence type="ECO:0000256" key="6">
    <source>
        <dbReference type="ARBA" id="ARBA00021560"/>
    </source>
</evidence>
<dbReference type="NCBIfam" id="TIGR00139">
    <property type="entry name" value="h_aconitase"/>
    <property type="match status" value="1"/>
</dbReference>
<evidence type="ECO:0000256" key="5">
    <source>
        <dbReference type="ARBA" id="ARBA00012022"/>
    </source>
</evidence>
<dbReference type="InterPro" id="IPR018136">
    <property type="entry name" value="Aconitase_4Fe-4S_BS"/>
</dbReference>
<evidence type="ECO:0000256" key="11">
    <source>
        <dbReference type="ARBA" id="ARBA00023014"/>
    </source>
</evidence>
<comment type="similarity">
    <text evidence="4 17">Belongs to the aconitase/IPM isomerase family.</text>
</comment>
<keyword evidence="9 17" id="KW-0809">Transit peptide</keyword>
<gene>
    <name evidence="20" type="primary">LYS4</name>
    <name evidence="20" type="ORF">MOBT1_003226</name>
</gene>
<dbReference type="Gene3D" id="3.30.499.10">
    <property type="entry name" value="Aconitase, domain 3"/>
    <property type="match status" value="2"/>
</dbReference>